<dbReference type="Gene3D" id="3.30.200.210">
    <property type="match status" value="1"/>
</dbReference>
<keyword evidence="4 15" id="KW-0500">Molybdenum</keyword>
<evidence type="ECO:0000313" key="17">
    <source>
        <dbReference type="EMBL" id="QTD45990.1"/>
    </source>
</evidence>
<keyword evidence="18" id="KW-1185">Reference proteome</keyword>
<evidence type="ECO:0000256" key="1">
    <source>
        <dbReference type="ARBA" id="ARBA00008747"/>
    </source>
</evidence>
<dbReference type="Gene3D" id="3.40.228.10">
    <property type="entry name" value="Dimethylsulfoxide Reductase, domain 2"/>
    <property type="match status" value="1"/>
</dbReference>
<dbReference type="InterPro" id="IPR006657">
    <property type="entry name" value="MoPterin_dinucl-bd_dom"/>
</dbReference>
<evidence type="ECO:0000256" key="3">
    <source>
        <dbReference type="ARBA" id="ARBA00022485"/>
    </source>
</evidence>
<dbReference type="GO" id="GO:0051539">
    <property type="term" value="F:4 iron, 4 sulfur cluster binding"/>
    <property type="evidence" value="ECO:0007669"/>
    <property type="project" value="UniProtKB-KW"/>
</dbReference>
<dbReference type="SMART" id="SM00926">
    <property type="entry name" value="Molybdop_Fe4S4"/>
    <property type="match status" value="1"/>
</dbReference>
<dbReference type="NCBIfam" id="NF010055">
    <property type="entry name" value="PRK13532.1"/>
    <property type="match status" value="1"/>
</dbReference>
<organism evidence="17 18">
    <name type="scientific">Ottowia testudinis</name>
    <dbReference type="NCBI Taxonomy" id="2816950"/>
    <lineage>
        <taxon>Bacteria</taxon>
        <taxon>Pseudomonadati</taxon>
        <taxon>Pseudomonadota</taxon>
        <taxon>Betaproteobacteria</taxon>
        <taxon>Burkholderiales</taxon>
        <taxon>Comamonadaceae</taxon>
        <taxon>Ottowia</taxon>
    </lineage>
</organism>
<reference evidence="17" key="1">
    <citation type="submission" date="2021-03" db="EMBL/GenBank/DDBJ databases">
        <title>Ottowia sp. 27C isolated from the cloaca of a Giant Asian pond turtle (Heosemys grandis).</title>
        <authorList>
            <person name="Spergser J."/>
            <person name="Busse H.-J."/>
        </authorList>
    </citation>
    <scope>NUCLEOTIDE SEQUENCE</scope>
    <source>
        <strain evidence="17">27C</strain>
    </source>
</reference>
<dbReference type="GO" id="GO:0045333">
    <property type="term" value="P:cellular respiration"/>
    <property type="evidence" value="ECO:0007669"/>
    <property type="project" value="UniProtKB-ARBA"/>
</dbReference>
<dbReference type="InterPro" id="IPR006311">
    <property type="entry name" value="TAT_signal"/>
</dbReference>
<evidence type="ECO:0000256" key="12">
    <source>
        <dbReference type="ARBA" id="ARBA00023063"/>
    </source>
</evidence>
<dbReference type="Proteomes" id="UP000663903">
    <property type="component" value="Chromosome"/>
</dbReference>
<dbReference type="NCBIfam" id="TIGR01706">
    <property type="entry name" value="NAPA"/>
    <property type="match status" value="1"/>
</dbReference>
<dbReference type="SUPFAM" id="SSF50692">
    <property type="entry name" value="ADC-like"/>
    <property type="match status" value="1"/>
</dbReference>
<keyword evidence="11 15" id="KW-0411">Iron-sulfur</keyword>
<keyword evidence="12 15" id="KW-0534">Nitrate assimilation</keyword>
<feature type="binding site" evidence="15">
    <location>
        <begin position="264"/>
        <end position="266"/>
    </location>
    <ligand>
        <name>Mo-bis(molybdopterin guanine dinucleotide)</name>
        <dbReference type="ChEBI" id="CHEBI:60539"/>
    </ligand>
</feature>
<feature type="binding site" evidence="15">
    <location>
        <position position="389"/>
    </location>
    <ligand>
        <name>Mo-bis(molybdopterin guanine dinucleotide)</name>
        <dbReference type="ChEBI" id="CHEBI:60539"/>
    </ligand>
</feature>
<dbReference type="GO" id="GO:0042128">
    <property type="term" value="P:nitrate assimilation"/>
    <property type="evidence" value="ECO:0007669"/>
    <property type="project" value="UniProtKB-UniRule"/>
</dbReference>
<dbReference type="GO" id="GO:0006777">
    <property type="term" value="P:Mo-molybdopterin cofactor biosynthetic process"/>
    <property type="evidence" value="ECO:0007669"/>
    <property type="project" value="UniProtKB-UniRule"/>
</dbReference>
<name>A0A975H449_9BURK</name>
<evidence type="ECO:0000256" key="5">
    <source>
        <dbReference type="ARBA" id="ARBA00022723"/>
    </source>
</evidence>
<keyword evidence="6 15" id="KW-0732">Signal</keyword>
<keyword evidence="9 15" id="KW-0560">Oxidoreductase</keyword>
<feature type="binding site" evidence="15">
    <location>
        <position position="85"/>
    </location>
    <ligand>
        <name>Mo-bis(molybdopterin guanine dinucleotide)</name>
        <dbReference type="ChEBI" id="CHEBI:60539"/>
    </ligand>
</feature>
<evidence type="ECO:0000256" key="6">
    <source>
        <dbReference type="ARBA" id="ARBA00022729"/>
    </source>
</evidence>
<keyword evidence="3 15" id="KW-0004">4Fe-4S</keyword>
<dbReference type="GO" id="GO:0016020">
    <property type="term" value="C:membrane"/>
    <property type="evidence" value="ECO:0007669"/>
    <property type="project" value="TreeGrafter"/>
</dbReference>
<dbReference type="Pfam" id="PF01568">
    <property type="entry name" value="Molydop_binding"/>
    <property type="match status" value="1"/>
</dbReference>
<feature type="binding site" evidence="15">
    <location>
        <position position="839"/>
    </location>
    <ligand>
        <name>Mo-bis(molybdopterin guanine dinucleotide)</name>
        <dbReference type="ChEBI" id="CHEBI:60539"/>
    </ligand>
</feature>
<proteinExistence type="inferred from homology"/>
<dbReference type="PANTHER" id="PTHR43105:SF11">
    <property type="entry name" value="PERIPLASMIC NITRATE REDUCTASE"/>
    <property type="match status" value="1"/>
</dbReference>
<evidence type="ECO:0000256" key="11">
    <source>
        <dbReference type="ARBA" id="ARBA00023014"/>
    </source>
</evidence>
<feature type="binding site" evidence="15">
    <location>
        <begin position="214"/>
        <end position="221"/>
    </location>
    <ligand>
        <name>Mo-bis(molybdopterin guanine dinucleotide)</name>
        <dbReference type="ChEBI" id="CHEBI:60539"/>
    </ligand>
</feature>
<comment type="catalytic activity">
    <reaction evidence="13 15">
        <text>2 Fe(II)-[cytochrome] + nitrate + 2 H(+) = 2 Fe(III)-[cytochrome] + nitrite + H2O</text>
        <dbReference type="Rhea" id="RHEA:12909"/>
        <dbReference type="Rhea" id="RHEA-COMP:11777"/>
        <dbReference type="Rhea" id="RHEA-COMP:11778"/>
        <dbReference type="ChEBI" id="CHEBI:15377"/>
        <dbReference type="ChEBI" id="CHEBI:15378"/>
        <dbReference type="ChEBI" id="CHEBI:16301"/>
        <dbReference type="ChEBI" id="CHEBI:17632"/>
        <dbReference type="ChEBI" id="CHEBI:29033"/>
        <dbReference type="ChEBI" id="CHEBI:29034"/>
        <dbReference type="EC" id="1.9.6.1"/>
    </reaction>
</comment>
<comment type="PTM">
    <text evidence="15">Predicted to be exported by the Tat system. The position of the signal peptide cleavage has not been experimentally proven.</text>
</comment>
<feature type="binding site" evidence="15">
    <location>
        <position position="814"/>
    </location>
    <ligand>
        <name>substrate</name>
    </ligand>
</feature>
<evidence type="ECO:0000256" key="13">
    <source>
        <dbReference type="ARBA" id="ARBA00052176"/>
    </source>
</evidence>
<dbReference type="InterPro" id="IPR006656">
    <property type="entry name" value="Mopterin_OxRdtase"/>
</dbReference>
<comment type="similarity">
    <text evidence="1 15">Belongs to the prokaryotic molybdopterin-containing oxidoreductase family. NasA/NapA/NarB subfamily.</text>
</comment>
<evidence type="ECO:0000256" key="4">
    <source>
        <dbReference type="ARBA" id="ARBA00022505"/>
    </source>
</evidence>
<dbReference type="InterPro" id="IPR010051">
    <property type="entry name" value="Periplasm_NO3_reductase_lsu"/>
</dbReference>
<comment type="subcellular location">
    <subcellularLocation>
        <location evidence="15">Periplasm</location>
    </subcellularLocation>
</comment>
<feature type="binding site" evidence="15">
    <location>
        <begin position="738"/>
        <end position="747"/>
    </location>
    <ligand>
        <name>Mo-bis(molybdopterin guanine dinucleotide)</name>
        <dbReference type="ChEBI" id="CHEBI:60539"/>
    </ligand>
</feature>
<protein>
    <recommendedName>
        <fullName evidence="15">Periplasmic nitrate reductase</fullName>
        <ecNumber evidence="15">1.9.6.1</ecNumber>
    </recommendedName>
</protein>
<dbReference type="InterPro" id="IPR050123">
    <property type="entry name" value="Prok_molybdopt-oxidoreductase"/>
</dbReference>
<dbReference type="Gene3D" id="3.40.50.740">
    <property type="match status" value="1"/>
</dbReference>
<feature type="domain" description="4Fe-4S Mo/W bis-MGD-type" evidence="16">
    <location>
        <begin position="41"/>
        <end position="97"/>
    </location>
</feature>
<evidence type="ECO:0000256" key="14">
    <source>
        <dbReference type="ARBA" id="ARBA00055000"/>
    </source>
</evidence>
<gene>
    <name evidence="15 17" type="primary">napA</name>
    <name evidence="17" type="ORF">J1M35_03505</name>
</gene>
<dbReference type="PANTHER" id="PTHR43105">
    <property type="entry name" value="RESPIRATORY NITRATE REDUCTASE"/>
    <property type="match status" value="1"/>
</dbReference>
<feature type="binding site" evidence="15">
    <location>
        <position position="385"/>
    </location>
    <ligand>
        <name>Mo-bis(molybdopterin guanine dinucleotide)</name>
        <dbReference type="ChEBI" id="CHEBI:60539"/>
    </ligand>
</feature>
<feature type="binding site" evidence="15">
    <location>
        <position position="544"/>
    </location>
    <ligand>
        <name>Mo-bis(molybdopterin guanine dinucleotide)</name>
        <dbReference type="ChEBI" id="CHEBI:60539"/>
    </ligand>
</feature>
<comment type="cofactor">
    <cofactor evidence="15">
        <name>[4Fe-4S] cluster</name>
        <dbReference type="ChEBI" id="CHEBI:49883"/>
    </cofactor>
    <text evidence="15">Binds 1 [4Fe-4S] cluster.</text>
</comment>
<feature type="binding site" evidence="15">
    <location>
        <begin position="521"/>
        <end position="522"/>
    </location>
    <ligand>
        <name>Mo-bis(molybdopterin guanine dinucleotide)</name>
        <dbReference type="ChEBI" id="CHEBI:60539"/>
    </ligand>
</feature>
<dbReference type="EC" id="1.9.6.1" evidence="15"/>
<dbReference type="GO" id="GO:0030151">
    <property type="term" value="F:molybdenum ion binding"/>
    <property type="evidence" value="ECO:0007669"/>
    <property type="project" value="InterPro"/>
</dbReference>
<feature type="binding site" evidence="15">
    <location>
        <position position="181"/>
    </location>
    <ligand>
        <name>Mo-bis(molybdopterin guanine dinucleotide)</name>
        <dbReference type="ChEBI" id="CHEBI:60539"/>
    </ligand>
</feature>
<dbReference type="HAMAP" id="MF_01630">
    <property type="entry name" value="Nitrate_reduct_NapA"/>
    <property type="match status" value="1"/>
</dbReference>
<feature type="binding site" evidence="15">
    <location>
        <position position="55"/>
    </location>
    <ligand>
        <name>[4Fe-4S] cluster</name>
        <dbReference type="ChEBI" id="CHEBI:49883"/>
    </ligand>
</feature>
<feature type="binding site" evidence="15">
    <location>
        <position position="51"/>
    </location>
    <ligand>
        <name>[4Fe-4S] cluster</name>
        <dbReference type="ChEBI" id="CHEBI:49883"/>
    </ligand>
</feature>
<dbReference type="GO" id="GO:0043546">
    <property type="term" value="F:molybdopterin cofactor binding"/>
    <property type="evidence" value="ECO:0007669"/>
    <property type="project" value="InterPro"/>
</dbReference>
<keyword evidence="10 15" id="KW-0408">Iron</keyword>
<dbReference type="RefSeq" id="WP_208009860.1">
    <property type="nucleotide sequence ID" value="NZ_CP071796.1"/>
</dbReference>
<dbReference type="FunFam" id="2.40.40.20:FF:000005">
    <property type="entry name" value="Periplasmic nitrate reductase"/>
    <property type="match status" value="1"/>
</dbReference>
<dbReference type="PROSITE" id="PS00551">
    <property type="entry name" value="MOLYBDOPTERIN_PROK_1"/>
    <property type="match status" value="1"/>
</dbReference>
<evidence type="ECO:0000256" key="7">
    <source>
        <dbReference type="ARBA" id="ARBA00022764"/>
    </source>
</evidence>
<evidence type="ECO:0000259" key="16">
    <source>
        <dbReference type="PROSITE" id="PS51669"/>
    </source>
</evidence>
<comment type="cofactor">
    <cofactor evidence="15">
        <name>Mo-bis(molybdopterin guanine dinucleotide)</name>
        <dbReference type="ChEBI" id="CHEBI:60539"/>
    </cofactor>
    <text evidence="15">Binds 1 molybdenum-bis(molybdopterin guanine dinucleotide) (Mo-bis-MGD) cofactor per subunit.</text>
</comment>
<dbReference type="GO" id="GO:0042597">
    <property type="term" value="C:periplasmic space"/>
    <property type="evidence" value="ECO:0007669"/>
    <property type="project" value="UniProtKB-SubCell"/>
</dbReference>
<dbReference type="CDD" id="cd02754">
    <property type="entry name" value="MopB_Nitrate-R-NapA-like"/>
    <property type="match status" value="1"/>
</dbReference>
<feature type="binding site" evidence="15">
    <location>
        <position position="495"/>
    </location>
    <ligand>
        <name>Mo-bis(molybdopterin guanine dinucleotide)</name>
        <dbReference type="ChEBI" id="CHEBI:60539"/>
    </ligand>
</feature>
<dbReference type="SUPFAM" id="SSF53706">
    <property type="entry name" value="Formate dehydrogenase/DMSO reductase, domains 1-3"/>
    <property type="match status" value="1"/>
</dbReference>
<dbReference type="Pfam" id="PF00384">
    <property type="entry name" value="Molybdopterin"/>
    <property type="match status" value="1"/>
</dbReference>
<dbReference type="InterPro" id="IPR006963">
    <property type="entry name" value="Mopterin_OxRdtase_4Fe-4S_dom"/>
</dbReference>
<feature type="binding site" evidence="15">
    <location>
        <position position="822"/>
    </location>
    <ligand>
        <name>Mo-bis(molybdopterin guanine dinucleotide)</name>
        <dbReference type="ChEBI" id="CHEBI:60539"/>
    </ligand>
</feature>
<evidence type="ECO:0000313" key="18">
    <source>
        <dbReference type="Proteomes" id="UP000663903"/>
    </source>
</evidence>
<keyword evidence="5 15" id="KW-0479">Metal-binding</keyword>
<dbReference type="InterPro" id="IPR041957">
    <property type="entry name" value="CT_Nitrate-R-NapA-like"/>
</dbReference>
<dbReference type="GO" id="GO:0009055">
    <property type="term" value="F:electron transfer activity"/>
    <property type="evidence" value="ECO:0007669"/>
    <property type="project" value="UniProtKB-UniRule"/>
</dbReference>
<sequence>MKSDRRVFLKSQAMTAAAAAAGIPIVAEAQKAAPAAPQTGVRWDKAPCRFCGTGCSVMVGVQEGKVVATQGDPEAPVNRGLNCIKGYFLSKIMYGKDRLTTPLLRKKNGVYDKNGEFTPISWNEAFDIMALKWKEALKTAGPAGVGMFGSGQWTIWEGYAASKLWKAGFRSNNIDPNARHCMASAVTGFMRTFGIDEPMGCYDDIEQADAFVLWGSNMAEMHPILWSRITDRRLSQPNCKVAVLSTFEHRSFDLADMPMVFTPQTDLAIMNYIAHYIISNKKYNADFVKKHVNFKAGETDIGYGLRPNHALEKDAKANGYPGADGKPKTNPNDAKPITFDEYAKFVSEYTLDKVSKLSGVPAKQLEDLAKLYADPKVKVVSFWTMGFNQHTRGTWANNMIYNIHLLMGKISQPGNGPFSLTGQPSACGTAREVGTFAHRLPADMVVTDPEHRKHTEEIWQLPDGTLPDKIGLHAVAQSRALKDGKLLCYWTSTTNNMQAGPNINDEIYPGWRNPKTFIVVSDPYPTVSAMAADLVLPTAMWVEKEGAYGNAERRTQFWRQQVAAPGQAKSDLWQYIEFAKRFKMEEVWPAELLAKKPEYKGKTLFDVLYKNGKVNKFPMADVGKVNGKYVPNYLNDESKELGYYLQKGLFEEYAEFGRGHGHDLASFDTYHEARGLRWPVVDGKETLWRFREGYDPYVKKGEDIKFYGHKDGKAVIFALPYQPAAESPDKEYDLWLCTGRVLEHWHTGSMTRRVAELHRAVPEAVCFMHPDDAKSRGLQRGMQVKLQSRRGEILAAVETKGRNKVPRGLIFVPFFDESRLINKLTLDATCPISKETDFKKCAVRVVKA</sequence>
<evidence type="ECO:0000256" key="8">
    <source>
        <dbReference type="ARBA" id="ARBA00022982"/>
    </source>
</evidence>
<keyword evidence="8 15" id="KW-0249">Electron transport</keyword>
<feature type="binding site" evidence="15">
    <location>
        <position position="152"/>
    </location>
    <ligand>
        <name>Mo-bis(molybdopterin guanine dinucleotide)</name>
        <dbReference type="ChEBI" id="CHEBI:60539"/>
    </ligand>
</feature>
<feature type="binding site" evidence="15">
    <location>
        <position position="177"/>
    </location>
    <ligand>
        <name>Mo-bis(molybdopterin guanine dinucleotide)</name>
        <dbReference type="ChEBI" id="CHEBI:60539"/>
    </ligand>
</feature>
<dbReference type="Gene3D" id="2.40.40.20">
    <property type="match status" value="1"/>
</dbReference>
<dbReference type="KEGG" id="otd:J1M35_03505"/>
<evidence type="ECO:0000256" key="9">
    <source>
        <dbReference type="ARBA" id="ARBA00023002"/>
    </source>
</evidence>
<dbReference type="GO" id="GO:0005506">
    <property type="term" value="F:iron ion binding"/>
    <property type="evidence" value="ECO:0007669"/>
    <property type="project" value="UniProtKB-UniRule"/>
</dbReference>
<accession>A0A975H449</accession>
<evidence type="ECO:0000256" key="2">
    <source>
        <dbReference type="ARBA" id="ARBA00022448"/>
    </source>
</evidence>
<dbReference type="CDD" id="cd02791">
    <property type="entry name" value="MopB_CT_Nitrate-R-NapA-like"/>
    <property type="match status" value="1"/>
</dbReference>
<feature type="binding site" evidence="15">
    <location>
        <begin position="245"/>
        <end position="249"/>
    </location>
    <ligand>
        <name>Mo-bis(molybdopterin guanine dinucleotide)</name>
        <dbReference type="ChEBI" id="CHEBI:60539"/>
    </ligand>
</feature>
<dbReference type="AlphaFoldDB" id="A0A975H449"/>
<dbReference type="PROSITE" id="PS51669">
    <property type="entry name" value="4FE4S_MOW_BIS_MGD"/>
    <property type="match status" value="1"/>
</dbReference>
<dbReference type="GO" id="GO:0050140">
    <property type="term" value="F:nitrate reductase (cytochrome) activity"/>
    <property type="evidence" value="ECO:0007669"/>
    <property type="project" value="UniProtKB-EC"/>
</dbReference>
<keyword evidence="7 15" id="KW-0574">Periplasm</keyword>
<comment type="subunit">
    <text evidence="15">Component of the periplasmic nitrate reductase NapAB complex composed of NapA and NapB.</text>
</comment>
<feature type="binding site" evidence="15">
    <location>
        <position position="83"/>
    </location>
    <ligand>
        <name>[4Fe-4S] cluster</name>
        <dbReference type="ChEBI" id="CHEBI:49883"/>
    </ligand>
</feature>
<dbReference type="InterPro" id="IPR027467">
    <property type="entry name" value="MopterinOxRdtase_cofactor_BS"/>
</dbReference>
<feature type="binding site" evidence="15">
    <location>
        <position position="48"/>
    </location>
    <ligand>
        <name>[4Fe-4S] cluster</name>
        <dbReference type="ChEBI" id="CHEBI:49883"/>
    </ligand>
</feature>
<comment type="function">
    <text evidence="14 15">Catalytic subunit of the periplasmic nitrate reductase complex NapAB. Receives electrons from NapB and catalyzes the reduction of nitrate to nitrite.</text>
</comment>
<evidence type="ECO:0000256" key="10">
    <source>
        <dbReference type="ARBA" id="ARBA00023004"/>
    </source>
</evidence>
<dbReference type="EMBL" id="CP071796">
    <property type="protein sequence ID" value="QTD45990.1"/>
    <property type="molecule type" value="Genomic_DNA"/>
</dbReference>
<dbReference type="InterPro" id="IPR009010">
    <property type="entry name" value="Asp_de-COase-like_dom_sf"/>
</dbReference>
<dbReference type="Pfam" id="PF04879">
    <property type="entry name" value="Molybdop_Fe4S4"/>
    <property type="match status" value="1"/>
</dbReference>
<evidence type="ECO:0000256" key="15">
    <source>
        <dbReference type="HAMAP-Rule" id="MF_01630"/>
    </source>
</evidence>
<keyword evidence="2 15" id="KW-0813">Transport</keyword>
<dbReference type="PROSITE" id="PS51318">
    <property type="entry name" value="TAT"/>
    <property type="match status" value="1"/>
</dbReference>
<feature type="binding site" evidence="15">
    <location>
        <position position="571"/>
    </location>
    <ligand>
        <name>Mo-bis(molybdopterin guanine dinucleotide)</name>
        <dbReference type="ChEBI" id="CHEBI:60539"/>
    </ligand>
</feature>
<dbReference type="GO" id="GO:0009325">
    <property type="term" value="C:nitrate reductase complex"/>
    <property type="evidence" value="ECO:0007669"/>
    <property type="project" value="TreeGrafter"/>
</dbReference>